<dbReference type="EMBL" id="UOFS01000024">
    <property type="protein sequence ID" value="VAW95517.1"/>
    <property type="molecule type" value="Genomic_DNA"/>
</dbReference>
<protein>
    <submittedName>
        <fullName evidence="1">Uncharacterized protein</fullName>
    </submittedName>
</protein>
<evidence type="ECO:0000313" key="1">
    <source>
        <dbReference type="EMBL" id="VAW95517.1"/>
    </source>
</evidence>
<sequence length="31" mass="3665">KEYEQVIIELMELAPKGEFESITKLKELIEN</sequence>
<feature type="non-terminal residue" evidence="1">
    <location>
        <position position="1"/>
    </location>
</feature>
<reference evidence="1" key="1">
    <citation type="submission" date="2018-06" db="EMBL/GenBank/DDBJ databases">
        <authorList>
            <person name="Zhirakovskaya E."/>
        </authorList>
    </citation>
    <scope>NUCLEOTIDE SEQUENCE</scope>
</reference>
<name>A0A3B1A7C3_9ZZZZ</name>
<organism evidence="1">
    <name type="scientific">hydrothermal vent metagenome</name>
    <dbReference type="NCBI Taxonomy" id="652676"/>
    <lineage>
        <taxon>unclassified sequences</taxon>
        <taxon>metagenomes</taxon>
        <taxon>ecological metagenomes</taxon>
    </lineage>
</organism>
<proteinExistence type="predicted"/>
<accession>A0A3B1A7C3</accession>
<gene>
    <name evidence="1" type="ORF">MNBD_GAMMA22-1792</name>
</gene>
<dbReference type="AlphaFoldDB" id="A0A3B1A7C3"/>